<dbReference type="Proteomes" id="UP000594195">
    <property type="component" value="Chromosome"/>
</dbReference>
<accession>A0A7M2Y8A1</accession>
<keyword evidence="2" id="KW-1185">Reference proteome</keyword>
<evidence type="ECO:0000313" key="2">
    <source>
        <dbReference type="Proteomes" id="UP000594195"/>
    </source>
</evidence>
<reference evidence="1 2" key="1">
    <citation type="submission" date="2019-05" db="EMBL/GenBank/DDBJ databases">
        <title>Chryseobacterium sp. isolated from King George Island, maritime Antarctica.</title>
        <authorList>
            <person name="Peng X."/>
        </authorList>
    </citation>
    <scope>NUCLEOTIDE SEQUENCE [LARGE SCALE GENOMIC DNA]</scope>
    <source>
        <strain evidence="1 2">7-3A</strain>
    </source>
</reference>
<dbReference type="NCBIfam" id="TIGR01200">
    <property type="entry name" value="GLPGLI"/>
    <property type="match status" value="1"/>
</dbReference>
<name>A0A7M2Y8A1_9FLAO</name>
<evidence type="ECO:0000313" key="1">
    <source>
        <dbReference type="EMBL" id="QOW09855.1"/>
    </source>
</evidence>
<dbReference type="AlphaFoldDB" id="A0A7M2Y8A1"/>
<dbReference type="InterPro" id="IPR005901">
    <property type="entry name" value="GLPGLI"/>
</dbReference>
<protein>
    <submittedName>
        <fullName evidence="1">GLPGLI family protein</fullName>
    </submittedName>
</protein>
<dbReference type="EMBL" id="CP040442">
    <property type="protein sequence ID" value="QOW09855.1"/>
    <property type="molecule type" value="Genomic_DNA"/>
</dbReference>
<dbReference type="Pfam" id="PF09697">
    <property type="entry name" value="Porph_ging"/>
    <property type="match status" value="1"/>
</dbReference>
<organism evidence="1 2">
    <name type="scientific">Kaistella flava</name>
    <name type="common">ex Peng et al. 2021</name>
    <dbReference type="NCBI Taxonomy" id="2038776"/>
    <lineage>
        <taxon>Bacteria</taxon>
        <taxon>Pseudomonadati</taxon>
        <taxon>Bacteroidota</taxon>
        <taxon>Flavobacteriia</taxon>
        <taxon>Flavobacteriales</taxon>
        <taxon>Weeksellaceae</taxon>
        <taxon>Chryseobacterium group</taxon>
        <taxon>Kaistella</taxon>
    </lineage>
</organism>
<sequence>MKNLKRTWKKELQLLSEATSTSRCFYNKESSNCNSTINFSHAEGKNLFLNKSFIMYNKIFFIISFLFCNTLQSQDKRFFYQYDYYPDSTDVQLKKTEVMFLDIFKEKSEFFSQTKLASDSLLAEADRTGKYAMSFKDMNNTYKIIKSINGEVVYENTELEMGRIVIKDDRKINWKILKDKKQINNYTVQKAKAFFAGREWEAWFTTEIPINDGPYKFHGLPGFIVNIADVKLQHQFTLMGNKNLEASYRYPDLKEKKIELSLEKYKELLNFYRNDPASKIRMKYMAGKIPHQRDHNGNTVSGMDIVLRVEKSLKEKISKDNNIIEIDLLRY</sequence>
<proteinExistence type="predicted"/>
<gene>
    <name evidence="1" type="ORF">Q73A0000_05500</name>
</gene>
<dbReference type="RefSeq" id="WP_193813072.1">
    <property type="nucleotide sequence ID" value="NZ_CP040442.1"/>
</dbReference>
<dbReference type="KEGG" id="kfa:Q73A0000_05500"/>